<dbReference type="Proteomes" id="UP000248553">
    <property type="component" value="Unassembled WGS sequence"/>
</dbReference>
<feature type="domain" description="PA14" evidence="3">
    <location>
        <begin position="1678"/>
        <end position="1847"/>
    </location>
</feature>
<feature type="compositionally biased region" description="Low complexity" evidence="1">
    <location>
        <begin position="599"/>
        <end position="611"/>
    </location>
</feature>
<dbReference type="Gene3D" id="2.60.120.1560">
    <property type="match status" value="1"/>
</dbReference>
<dbReference type="EMBL" id="QHKM01000012">
    <property type="protein sequence ID" value="RAK62654.1"/>
    <property type="molecule type" value="Genomic_DNA"/>
</dbReference>
<accession>A0A328BAC0</accession>
<reference evidence="5" key="1">
    <citation type="submission" date="2018-05" db="EMBL/GenBank/DDBJ databases">
        <authorList>
            <person name="Nie L."/>
        </authorList>
    </citation>
    <scope>NUCLEOTIDE SEQUENCE [LARGE SCALE GENOMIC DNA]</scope>
    <source>
        <strain evidence="5">NL</strain>
    </source>
</reference>
<dbReference type="InterPro" id="IPR051172">
    <property type="entry name" value="Chlamydia_OmcB"/>
</dbReference>
<feature type="region of interest" description="Disordered" evidence="1">
    <location>
        <begin position="676"/>
        <end position="699"/>
    </location>
</feature>
<dbReference type="InterPro" id="IPR011658">
    <property type="entry name" value="PA14_dom"/>
</dbReference>
<dbReference type="OrthoDB" id="1443240at2"/>
<feature type="signal peptide" evidence="2">
    <location>
        <begin position="1"/>
        <end position="24"/>
    </location>
</feature>
<sequence length="2039" mass="202691">MGKTVRITCLVLLWLSALSIRAQAQADVATSLSGAATAPAGSTVTYTLSVANGSGNQADGVSPQLRFTGVVPTNVSISNQGTINGSGVVTFPSLSIGGGGTFQPTVRFTMPASGSVSATASSTATTTDPNAANNNGSAAAAQITTSATQVADVVTSIGGPNVASAGRSVTYQVVVTNYGPSTATGVTAQLTLTGSPTGITVSSGSVSGNIVTLTAPGSLANGASTAYTVRFTMPAGGNVTGRVTAASTTANGDPAADNNNGNAPGSNIQTTLVTQTASELCAAPGSDGTTTTAANQLLNTYYPGQGSPAAGTSTLTVGSPSGSNVLLRAGDLIMIMQMQGADISTTNSTAYGSGSTSGYGRGTLGTNLTAGQYEYRIVQTVSGSTVTLTTPLTYSYQDADATGSAGQRRYQVIRVPQYQALTLGATLTAPRWNGRTGGVLALDVAGTFDFNGNIIDLSGRGFRGGAGRGLTGSGTAGLSANDFLTLATLATNASKGEGIAGTPRYVNNGGSLLDTGVEGYPGGSYGRGAPGNAGGGGTDGRPTANDENTGGGGGANAGVGGFGGNAWNSNLPSGGVGGGAFTQASPSRLIMGGGGGAGTTNNSTGTPGSGFASSGGAGGGIVILRATAVSSSGTINVDGETMGYVPDNDGSGGGGGGGSVLVLANNSLGNVRITVRGGRGGTNNGGGAPHGPGGGGSAGVIYVSSTAAGSSSETPGNNGVTAGNNAYGATAGGSSIVASKIDVTPSETTNTPSGANCVADVTTTLIGFTNLAAGQPVAAFEVTFSNNGPNVAQQVTRRVVLPTGATLTAAQQAALPSGATYAGGVIDFGTLITLASGAGDTYQFTFTAPDTPGTGSISSLVTTTTNQGSDAAPNQATLNVTVSTAADVFTTVVAPASATAGSTVSVTATFGNNGPQQATGVTQRLLLQAGVSNVVAPGGTISGNPGGLYTITYQTNGTLEPNTSAQYNVTYTAPGSGSIQALSQISTSSNEGSSTANNSASATTTFTELADVAVAVTAPVSLNQNSNSSTSIVFTNNGPSNADGITRSVVLTTATLTNVTASNGGTVVRNAGSNTYTITWASPTTLTSGQSITETVNFRTANPAVEFAVTATIGTSTDEGGATANNTATRIVNDNQRADVTTSFQTGGTTISAGQATGNYTVRYLNNGPDPALNVTRRVTLPTGATLSAAQEAALPSGASFNNGVIDFGTLAFLNASATSDVTFSFTAPTTTGAGSLVSNTSMSTRQNTTTNQPDQATLNVTTAAAADAYVTLSGPTSVTAGGTVNLTATFGNNGPSDAAVTNRTVTLPAGVTNIVASGGTINGTVITYGAATVGNGVATGFGISYTAPTTGSVTAQGSVTTSTNQAGRTANDTNSLTTTVTEVADVTTTLTGPASAVQGQTAGPYTVTFINNGPSAASNVTRRVTLPAGATVTAAQLPGGATFATTGSGSSAVTTIDFGTLTSLASGTANQTQLQFRFTAPDYASNNAPLTSTVGTGTGQGANAAADQATLSLTLEAAADVVLAVSAPASVQATLNPASPATFAYQFSLTNNGPAFASNVATSAQLARGLRPSGSLPEGAAYNPETGVLTLPTVATVYANAAPLVYTVNFLVPSSNYAYSAPTNGSGTPTVVPLPATGNAAAQTVDPTAGNNTNRVANVTVTMPAGACGGNSFNGTATTQGLYAEYYSGDFSGSNDPAFFTSNAPRFARTESTVSFSDNLRSGYSTWGETGANAATVQPVNLSARYRGYLIIQNAGNYTFTLGSDDASYLWVGNRAQDSPLNTSRAQVNNGGSHGVVNVSSAPIYLNAGSYPVVILYGQGNGGTELRFEYSGPDTNGSSVLVPASALCSRSFIGAPLPVELTLFTARAQERDALLNWTTAQEKNNARFEVERSLDGRRFEKVAEVAGRGTSTVQQQYRYTETGAARFGTRLYYRLKQVDFDGTSAYSDVRAVEFKAVAAVAYLAPNPSTETTTLDLTALPAGRYRISLHDVQGRVLRGFEQEGGTAAALDVRALPAGVYVVRVRSGEYLTTLRLVKHN</sequence>
<name>A0A328BAC0_9BACT</name>
<dbReference type="InterPro" id="IPR013783">
    <property type="entry name" value="Ig-like_fold"/>
</dbReference>
<dbReference type="PROSITE" id="PS51820">
    <property type="entry name" value="PA14"/>
    <property type="match status" value="1"/>
</dbReference>
<feature type="region of interest" description="Disordered" evidence="1">
    <location>
        <begin position="521"/>
        <end position="557"/>
    </location>
</feature>
<evidence type="ECO:0000256" key="2">
    <source>
        <dbReference type="SAM" id="SignalP"/>
    </source>
</evidence>
<protein>
    <recommendedName>
        <fullName evidence="3">PA14 domain-containing protein</fullName>
    </recommendedName>
</protein>
<dbReference type="InterPro" id="IPR018871">
    <property type="entry name" value="GLEYA_adhesin_domain"/>
</dbReference>
<dbReference type="Pfam" id="PF10528">
    <property type="entry name" value="GLEYA"/>
    <property type="match status" value="1"/>
</dbReference>
<dbReference type="Pfam" id="PF01345">
    <property type="entry name" value="DUF11"/>
    <property type="match status" value="5"/>
</dbReference>
<feature type="chain" id="PRO_5016294852" description="PA14 domain-containing protein" evidence="2">
    <location>
        <begin position="25"/>
        <end position="2039"/>
    </location>
</feature>
<evidence type="ECO:0000313" key="5">
    <source>
        <dbReference type="Proteomes" id="UP000248553"/>
    </source>
</evidence>
<dbReference type="SUPFAM" id="SSF56988">
    <property type="entry name" value="Anthrax protective antigen"/>
    <property type="match status" value="1"/>
</dbReference>
<gene>
    <name evidence="4" type="ORF">DLM85_22565</name>
</gene>
<dbReference type="RefSeq" id="WP_111480451.1">
    <property type="nucleotide sequence ID" value="NZ_QHKM01000012.1"/>
</dbReference>
<organism evidence="4 5">
    <name type="scientific">Hymenobacter edaphi</name>
    <dbReference type="NCBI Taxonomy" id="2211146"/>
    <lineage>
        <taxon>Bacteria</taxon>
        <taxon>Pseudomonadati</taxon>
        <taxon>Bacteroidota</taxon>
        <taxon>Cytophagia</taxon>
        <taxon>Cytophagales</taxon>
        <taxon>Hymenobacteraceae</taxon>
        <taxon>Hymenobacter</taxon>
    </lineage>
</organism>
<evidence type="ECO:0000256" key="1">
    <source>
        <dbReference type="SAM" id="MobiDB-lite"/>
    </source>
</evidence>
<feature type="compositionally biased region" description="Gly residues" evidence="1">
    <location>
        <begin position="677"/>
        <end position="698"/>
    </location>
</feature>
<dbReference type="InterPro" id="IPR037524">
    <property type="entry name" value="PA14/GLEYA"/>
</dbReference>
<dbReference type="Gene3D" id="2.60.40.10">
    <property type="entry name" value="Immunoglobulins"/>
    <property type="match status" value="2"/>
</dbReference>
<keyword evidence="5" id="KW-1185">Reference proteome</keyword>
<dbReference type="NCBIfam" id="TIGR04183">
    <property type="entry name" value="Por_Secre_tail"/>
    <property type="match status" value="1"/>
</dbReference>
<dbReference type="InterPro" id="IPR001434">
    <property type="entry name" value="OmcB-like_DUF11"/>
</dbReference>
<comment type="caution">
    <text evidence="4">The sequence shown here is derived from an EMBL/GenBank/DDBJ whole genome shotgun (WGS) entry which is preliminary data.</text>
</comment>
<proteinExistence type="predicted"/>
<dbReference type="PANTHER" id="PTHR34819:SF3">
    <property type="entry name" value="CELL SURFACE PROTEIN"/>
    <property type="match status" value="1"/>
</dbReference>
<dbReference type="Pfam" id="PF18962">
    <property type="entry name" value="Por_Secre_tail"/>
    <property type="match status" value="1"/>
</dbReference>
<dbReference type="SMART" id="SM00758">
    <property type="entry name" value="PA14"/>
    <property type="match status" value="1"/>
</dbReference>
<evidence type="ECO:0000313" key="4">
    <source>
        <dbReference type="EMBL" id="RAK62654.1"/>
    </source>
</evidence>
<feature type="region of interest" description="Disordered" evidence="1">
    <location>
        <begin position="244"/>
        <end position="263"/>
    </location>
</feature>
<dbReference type="InterPro" id="IPR026444">
    <property type="entry name" value="Secre_tail"/>
</dbReference>
<feature type="compositionally biased region" description="Low complexity" evidence="1">
    <location>
        <begin position="250"/>
        <end position="263"/>
    </location>
</feature>
<dbReference type="PANTHER" id="PTHR34819">
    <property type="entry name" value="LARGE CYSTEINE-RICH PERIPLASMIC PROTEIN OMCB"/>
    <property type="match status" value="1"/>
</dbReference>
<evidence type="ECO:0000259" key="3">
    <source>
        <dbReference type="PROSITE" id="PS51820"/>
    </source>
</evidence>
<feature type="compositionally biased region" description="Gly residues" evidence="1">
    <location>
        <begin position="521"/>
        <end position="539"/>
    </location>
</feature>
<keyword evidence="2" id="KW-0732">Signal</keyword>
<feature type="region of interest" description="Disordered" evidence="1">
    <location>
        <begin position="587"/>
        <end position="611"/>
    </location>
</feature>